<dbReference type="AlphaFoldDB" id="A0A939D6G1"/>
<organism evidence="2 3">
    <name type="scientific">Clostridium aminobutyricum</name>
    <dbReference type="NCBI Taxonomy" id="33953"/>
    <lineage>
        <taxon>Bacteria</taxon>
        <taxon>Bacillati</taxon>
        <taxon>Bacillota</taxon>
        <taxon>Clostridia</taxon>
        <taxon>Eubacteriales</taxon>
        <taxon>Clostridiaceae</taxon>
        <taxon>Clostridium</taxon>
    </lineage>
</organism>
<gene>
    <name evidence="2" type="ORF">JYB65_01180</name>
</gene>
<dbReference type="EMBL" id="JAFJZZ010000001">
    <property type="protein sequence ID" value="MBN7771975.1"/>
    <property type="molecule type" value="Genomic_DNA"/>
</dbReference>
<sequence length="182" mass="21621">MDEKGLLEILQLAKNNNEEAIYYLLKKFDLLIKKYARQLNYDCAETDLIICLLEFTKKVQLKKLETYSEGQLVNYIVNILRNKKIDIYRKRCLDIELVHMEEITEMKNNNQIDDHMNLQSLLNSLTDKQRDVIIAKYFQGYSDFEIGENLNISRQAVNKLKKRSLDKLREILMEDSYGKPNY</sequence>
<dbReference type="Proteomes" id="UP000664545">
    <property type="component" value="Unassembled WGS sequence"/>
</dbReference>
<dbReference type="Gene3D" id="1.10.10.10">
    <property type="entry name" value="Winged helix-like DNA-binding domain superfamily/Winged helix DNA-binding domain"/>
    <property type="match status" value="1"/>
</dbReference>
<dbReference type="InterPro" id="IPR014284">
    <property type="entry name" value="RNA_pol_sigma-70_dom"/>
</dbReference>
<evidence type="ECO:0000259" key="1">
    <source>
        <dbReference type="Pfam" id="PF04545"/>
    </source>
</evidence>
<dbReference type="SUPFAM" id="SSF88659">
    <property type="entry name" value="Sigma3 and sigma4 domains of RNA polymerase sigma factors"/>
    <property type="match status" value="1"/>
</dbReference>
<dbReference type="GO" id="GO:0006352">
    <property type="term" value="P:DNA-templated transcription initiation"/>
    <property type="evidence" value="ECO:0007669"/>
    <property type="project" value="InterPro"/>
</dbReference>
<dbReference type="InterPro" id="IPR013324">
    <property type="entry name" value="RNA_pol_sigma_r3/r4-like"/>
</dbReference>
<evidence type="ECO:0000313" key="3">
    <source>
        <dbReference type="Proteomes" id="UP000664545"/>
    </source>
</evidence>
<comment type="caution">
    <text evidence="2">The sequence shown here is derived from an EMBL/GenBank/DDBJ whole genome shotgun (WGS) entry which is preliminary data.</text>
</comment>
<dbReference type="GO" id="GO:0003700">
    <property type="term" value="F:DNA-binding transcription factor activity"/>
    <property type="evidence" value="ECO:0007669"/>
    <property type="project" value="InterPro"/>
</dbReference>
<dbReference type="InterPro" id="IPR036388">
    <property type="entry name" value="WH-like_DNA-bd_sf"/>
</dbReference>
<accession>A0A939D6G1</accession>
<evidence type="ECO:0000313" key="2">
    <source>
        <dbReference type="EMBL" id="MBN7771975.1"/>
    </source>
</evidence>
<proteinExistence type="predicted"/>
<name>A0A939D6G1_CLOAM</name>
<keyword evidence="3" id="KW-1185">Reference proteome</keyword>
<protein>
    <submittedName>
        <fullName evidence="2">Sigma-70 family RNA polymerase sigma factor</fullName>
    </submittedName>
</protein>
<dbReference type="RefSeq" id="WP_206580754.1">
    <property type="nucleotide sequence ID" value="NZ_JAFJZZ010000001.1"/>
</dbReference>
<dbReference type="CDD" id="cd06171">
    <property type="entry name" value="Sigma70_r4"/>
    <property type="match status" value="1"/>
</dbReference>
<feature type="domain" description="RNA polymerase sigma-70 region 4" evidence="1">
    <location>
        <begin position="121"/>
        <end position="170"/>
    </location>
</feature>
<dbReference type="NCBIfam" id="TIGR02937">
    <property type="entry name" value="sigma70-ECF"/>
    <property type="match status" value="1"/>
</dbReference>
<dbReference type="Pfam" id="PF04545">
    <property type="entry name" value="Sigma70_r4"/>
    <property type="match status" value="1"/>
</dbReference>
<dbReference type="InterPro" id="IPR007630">
    <property type="entry name" value="RNA_pol_sigma70_r4"/>
</dbReference>
<reference evidence="2" key="1">
    <citation type="submission" date="2021-02" db="EMBL/GenBank/DDBJ databases">
        <title>Abyssanaerobacter marinus gen.nov., sp., nov, anaerobic bacterium isolated from the Onnuri vent field of Indian Ocean and suggestion of Mogibacteriaceae fam. nov., and proposal of reclassification of ambiguous this family's genus member.</title>
        <authorList>
            <person name="Kim Y.J."/>
            <person name="Yang J.-A."/>
        </authorList>
    </citation>
    <scope>NUCLEOTIDE SEQUENCE</scope>
    <source>
        <strain evidence="2">DSM 2634</strain>
    </source>
</reference>